<feature type="chain" id="PRO_5046583353" evidence="1">
    <location>
        <begin position="19"/>
        <end position="210"/>
    </location>
</feature>
<organism evidence="3 4">
    <name type="scientific">Psychroflexus longus</name>
    <dbReference type="NCBI Taxonomy" id="2873596"/>
    <lineage>
        <taxon>Bacteria</taxon>
        <taxon>Pseudomonadati</taxon>
        <taxon>Bacteroidota</taxon>
        <taxon>Flavobacteriia</taxon>
        <taxon>Flavobacteriales</taxon>
        <taxon>Flavobacteriaceae</taxon>
        <taxon>Psychroflexus</taxon>
    </lineage>
</organism>
<dbReference type="Pfam" id="PF13568">
    <property type="entry name" value="OMP_b-brl_2"/>
    <property type="match status" value="1"/>
</dbReference>
<comment type="caution">
    <text evidence="3">The sequence shown here is derived from an EMBL/GenBank/DDBJ whole genome shotgun (WGS) entry which is preliminary data.</text>
</comment>
<sequence length="210" mass="23532">MKKILVISLILVSILSYAQGDQSNFGIKAGTTYGKFIPEENSTEFQYLLGFYAGGFYDFKIEEQWRFQPELLFALQGSKITSRDNAITDINGNRLPGTSTFNFQYELYELTISIPLIVKLYLSEKFYLESGPQFGFIIDRNVTSSQVLLDGNDNSFVNKGNGNFDFGVGIGAGYDISQNISLNFRAYNGLVKRNGGFKSLVFNLGIEYSL</sequence>
<dbReference type="Proteomes" id="UP001199314">
    <property type="component" value="Unassembled WGS sequence"/>
</dbReference>
<name>A0ABS7XJA7_9FLAO</name>
<feature type="signal peptide" evidence="1">
    <location>
        <begin position="1"/>
        <end position="18"/>
    </location>
</feature>
<accession>A0ABS7XJA7</accession>
<evidence type="ECO:0000259" key="2">
    <source>
        <dbReference type="Pfam" id="PF13568"/>
    </source>
</evidence>
<keyword evidence="1" id="KW-0732">Signal</keyword>
<dbReference type="EMBL" id="JAIQZE010000002">
    <property type="protein sequence ID" value="MBZ9777966.1"/>
    <property type="molecule type" value="Genomic_DNA"/>
</dbReference>
<evidence type="ECO:0000256" key="1">
    <source>
        <dbReference type="SAM" id="SignalP"/>
    </source>
</evidence>
<evidence type="ECO:0000313" key="4">
    <source>
        <dbReference type="Proteomes" id="UP001199314"/>
    </source>
</evidence>
<proteinExistence type="predicted"/>
<dbReference type="InterPro" id="IPR025665">
    <property type="entry name" value="Beta-barrel_OMP_2"/>
</dbReference>
<gene>
    <name evidence="3" type="ORF">LB452_03430</name>
</gene>
<keyword evidence="4" id="KW-1185">Reference proteome</keyword>
<evidence type="ECO:0000313" key="3">
    <source>
        <dbReference type="EMBL" id="MBZ9777966.1"/>
    </source>
</evidence>
<feature type="domain" description="Outer membrane protein beta-barrel" evidence="2">
    <location>
        <begin position="18"/>
        <end position="190"/>
    </location>
</feature>
<dbReference type="RefSeq" id="WP_224460322.1">
    <property type="nucleotide sequence ID" value="NZ_JAIQZE010000002.1"/>
</dbReference>
<reference evidence="4" key="1">
    <citation type="submission" date="2023-07" db="EMBL/GenBank/DDBJ databases">
        <title>Novel species isolated from saline lakes on Tibetan Plateau.</title>
        <authorList>
            <person name="Lu H."/>
        </authorList>
    </citation>
    <scope>NUCLEOTIDE SEQUENCE [LARGE SCALE GENOMIC DNA]</scope>
    <source>
        <strain evidence="4">CAK8W</strain>
    </source>
</reference>
<protein>
    <submittedName>
        <fullName evidence="3">PorT family protein</fullName>
    </submittedName>
</protein>